<comment type="caution">
    <text evidence="1">The sequence shown here is derived from an EMBL/GenBank/DDBJ whole genome shotgun (WGS) entry which is preliminary data.</text>
</comment>
<dbReference type="EMBL" id="JBGNUJ010000012">
    <property type="protein sequence ID" value="KAL3952357.1"/>
    <property type="molecule type" value="Genomic_DNA"/>
</dbReference>
<organism evidence="1 2">
    <name type="scientific">Purpureocillium lilacinum</name>
    <name type="common">Paecilomyces lilacinus</name>
    <dbReference type="NCBI Taxonomy" id="33203"/>
    <lineage>
        <taxon>Eukaryota</taxon>
        <taxon>Fungi</taxon>
        <taxon>Dikarya</taxon>
        <taxon>Ascomycota</taxon>
        <taxon>Pezizomycotina</taxon>
        <taxon>Sordariomycetes</taxon>
        <taxon>Hypocreomycetidae</taxon>
        <taxon>Hypocreales</taxon>
        <taxon>Ophiocordycipitaceae</taxon>
        <taxon>Purpureocillium</taxon>
    </lineage>
</organism>
<keyword evidence="2" id="KW-1185">Reference proteome</keyword>
<evidence type="ECO:0000313" key="2">
    <source>
        <dbReference type="Proteomes" id="UP001638806"/>
    </source>
</evidence>
<reference evidence="1" key="1">
    <citation type="submission" date="2024-12" db="EMBL/GenBank/DDBJ databases">
        <title>Comparative genomics and development of molecular markers within Purpureocillium lilacinum and among Purpureocillium species.</title>
        <authorList>
            <person name="Yeh Z.-Y."/>
            <person name="Ni N.-T."/>
            <person name="Lo P.-H."/>
            <person name="Mushyakhwo K."/>
            <person name="Lin C.-F."/>
            <person name="Nai Y.-S."/>
        </authorList>
    </citation>
    <scope>NUCLEOTIDE SEQUENCE</scope>
    <source>
        <strain evidence="1">NCHU-NPUST-175</strain>
    </source>
</reference>
<protein>
    <submittedName>
        <fullName evidence="1">Uncharacterized protein</fullName>
    </submittedName>
</protein>
<evidence type="ECO:0000313" key="1">
    <source>
        <dbReference type="EMBL" id="KAL3952357.1"/>
    </source>
</evidence>
<sequence length="329" mass="36723">MIPRDRNAYQRKAQPIQCLRTLPCQFQEVDYRTAQAGECIKALKQDGAVILRNILDQSVLERIKEDVRPAFERDVPYTRSNAFPKETRRANGLIGKSVAFTEHIVGNQLYQSICDELLSCSHQMVWGDQKHTASAKPILDATTCFSVGPGAKNQPLHRDDSLHHNHLSEITAPEYTNGRDELVGFFVAGTDTTKANGATRVIPGSHLWGMDTMPREADAVHVELRAGDGLIMLGSCFHGGSANTTNDEYRIVLAVFMTKGINRTEENQFLANSLDDFKKYDKSIQNIAGFRMGALGWVDFRDPKHLLAKDPSLYPPGYNEDVEGSQRSE</sequence>
<dbReference type="Proteomes" id="UP001638806">
    <property type="component" value="Unassembled WGS sequence"/>
</dbReference>
<proteinExistence type="predicted"/>
<gene>
    <name evidence="1" type="ORF">ACCO45_012300</name>
</gene>
<name>A0ACC4D7M1_PURLI</name>
<accession>A0ACC4D7M1</accession>